<comment type="caution">
    <text evidence="1">The sequence shown here is derived from an EMBL/GenBank/DDBJ whole genome shotgun (WGS) entry which is preliminary data.</text>
</comment>
<name>A0A5C5ZEU4_9BACT</name>
<dbReference type="Gene3D" id="1.10.1130.10">
    <property type="entry name" value="Flavocytochrome C3, Chain A"/>
    <property type="match status" value="1"/>
</dbReference>
<organism evidence="1 2">
    <name type="scientific">Posidoniimonas polymericola</name>
    <dbReference type="NCBI Taxonomy" id="2528002"/>
    <lineage>
        <taxon>Bacteria</taxon>
        <taxon>Pseudomonadati</taxon>
        <taxon>Planctomycetota</taxon>
        <taxon>Planctomycetia</taxon>
        <taxon>Pirellulales</taxon>
        <taxon>Lacipirellulaceae</taxon>
        <taxon>Posidoniimonas</taxon>
    </lineage>
</organism>
<dbReference type="EMBL" id="SJPO01000001">
    <property type="protein sequence ID" value="TWT85842.1"/>
    <property type="molecule type" value="Genomic_DNA"/>
</dbReference>
<reference evidence="1 2" key="1">
    <citation type="submission" date="2019-02" db="EMBL/GenBank/DDBJ databases">
        <title>Deep-cultivation of Planctomycetes and their phenomic and genomic characterization uncovers novel biology.</title>
        <authorList>
            <person name="Wiegand S."/>
            <person name="Jogler M."/>
            <person name="Boedeker C."/>
            <person name="Pinto D."/>
            <person name="Vollmers J."/>
            <person name="Rivas-Marin E."/>
            <person name="Kohn T."/>
            <person name="Peeters S.H."/>
            <person name="Heuer A."/>
            <person name="Rast P."/>
            <person name="Oberbeckmann S."/>
            <person name="Bunk B."/>
            <person name="Jeske O."/>
            <person name="Meyerdierks A."/>
            <person name="Storesund J.E."/>
            <person name="Kallscheuer N."/>
            <person name="Luecker S."/>
            <person name="Lage O.M."/>
            <person name="Pohl T."/>
            <person name="Merkel B.J."/>
            <person name="Hornburger P."/>
            <person name="Mueller R.-W."/>
            <person name="Bruemmer F."/>
            <person name="Labrenz M."/>
            <person name="Spormann A.M."/>
            <person name="Op Den Camp H."/>
            <person name="Overmann J."/>
            <person name="Amann R."/>
            <person name="Jetten M.S.M."/>
            <person name="Mascher T."/>
            <person name="Medema M.H."/>
            <person name="Devos D.P."/>
            <person name="Kaster A.-K."/>
            <person name="Ovreas L."/>
            <person name="Rohde M."/>
            <person name="Galperin M.Y."/>
            <person name="Jogler C."/>
        </authorList>
    </citation>
    <scope>NUCLEOTIDE SEQUENCE [LARGE SCALE GENOMIC DNA]</scope>
    <source>
        <strain evidence="1 2">Pla123a</strain>
    </source>
</reference>
<keyword evidence="2" id="KW-1185">Reference proteome</keyword>
<protein>
    <submittedName>
        <fullName evidence="1">Doubled CXXCH motif</fullName>
    </submittedName>
</protein>
<dbReference type="RefSeq" id="WP_146584071.1">
    <property type="nucleotide sequence ID" value="NZ_SJPO01000001.1"/>
</dbReference>
<dbReference type="SUPFAM" id="SSF48695">
    <property type="entry name" value="Multiheme cytochromes"/>
    <property type="match status" value="2"/>
</dbReference>
<accession>A0A5C5ZEU4</accession>
<evidence type="ECO:0000313" key="1">
    <source>
        <dbReference type="EMBL" id="TWT85842.1"/>
    </source>
</evidence>
<sequence>MRRLFHDFAEGEYDRPNQRYICGQADEACACPFGPTPKGACPELAECQPVKQGDRWRCNRPATRGGPCDTDDGHGGADAGPTPDGQCCRVNKCSPRPSLRVFRGRLAWGSALLVAGALAMLIASPLKTEVLAPGPLTQPHAQLLARGDWQGRCAACHVDQDRPMLLLAVGNLTGMHAASGGTDATQSDLCMNCHQQQLAKNSALLAHGLPAGVLEHAGDDPIACSTCHREHHGAMFDLTAISSVRCQSCHQQQHDSFAGSHPDFGAWPYQRRTRVAFDHVSHMKKHHVEQKQAFDCRACHLESQGSRSLVMANYEAACGSCHDKGIAASSGAGLAIIGLPLLDLDAMEDHGVPIDDWPQQATGDFDGELPAPLKLLLADEPALVALLDKYGAGFSFFDIDPDSADDVRHAAALVAAIRQLIADAESEGQQAWADRLAKVAGHPLTDAQQKTLLAGLPVDLVARAGRGWFSGEEDEDARTPSEQAAKLPAGGWFVSDVALTLGYKPQGHADPLLTGWIELIVSLGDQHHLVREAALAELARPESPGQCLTCHSVEQTPGVNGKGGGLMVNWLPYDATRQPRGFTKFNHGPHITVSELADCTACHQLDASAETSAAYVSTNPRDFVSHFLPMTKADCAACHQPHAAGDNCAQCHNYHVDPLAAELTRTK</sequence>
<dbReference type="AlphaFoldDB" id="A0A5C5ZEU4"/>
<dbReference type="Gene3D" id="3.90.10.10">
    <property type="entry name" value="Cytochrome C3"/>
    <property type="match status" value="2"/>
</dbReference>
<dbReference type="InterPro" id="IPR036280">
    <property type="entry name" value="Multihaem_cyt_sf"/>
</dbReference>
<gene>
    <name evidence="1" type="ORF">Pla123a_06490</name>
</gene>
<evidence type="ECO:0000313" key="2">
    <source>
        <dbReference type="Proteomes" id="UP000318478"/>
    </source>
</evidence>
<proteinExistence type="predicted"/>
<dbReference type="Proteomes" id="UP000318478">
    <property type="component" value="Unassembled WGS sequence"/>
</dbReference>
<dbReference type="OrthoDB" id="9814800at2"/>